<sequence length="34" mass="3730">MVIPIVFTVFLKEPINKATAGIKAKFNESDLTGH</sequence>
<reference evidence="1" key="1">
    <citation type="submission" date="2019-08" db="EMBL/GenBank/DDBJ databases">
        <authorList>
            <person name="Kucharzyk K."/>
            <person name="Murdoch R.W."/>
            <person name="Higgins S."/>
            <person name="Loffler F."/>
        </authorList>
    </citation>
    <scope>NUCLEOTIDE SEQUENCE</scope>
</reference>
<evidence type="ECO:0000313" key="1">
    <source>
        <dbReference type="EMBL" id="MPN59939.1"/>
    </source>
</evidence>
<gene>
    <name evidence="1" type="ORF">SDC9_207662</name>
</gene>
<proteinExistence type="predicted"/>
<dbReference type="AlphaFoldDB" id="A0A645JB28"/>
<protein>
    <submittedName>
        <fullName evidence="1">Uncharacterized protein</fullName>
    </submittedName>
</protein>
<accession>A0A645JB28</accession>
<name>A0A645JB28_9ZZZZ</name>
<comment type="caution">
    <text evidence="1">The sequence shown here is derived from an EMBL/GenBank/DDBJ whole genome shotgun (WGS) entry which is preliminary data.</text>
</comment>
<organism evidence="1">
    <name type="scientific">bioreactor metagenome</name>
    <dbReference type="NCBI Taxonomy" id="1076179"/>
    <lineage>
        <taxon>unclassified sequences</taxon>
        <taxon>metagenomes</taxon>
        <taxon>ecological metagenomes</taxon>
    </lineage>
</organism>
<dbReference type="EMBL" id="VSSQ01134544">
    <property type="protein sequence ID" value="MPN59939.1"/>
    <property type="molecule type" value="Genomic_DNA"/>
</dbReference>